<keyword evidence="3" id="KW-0511">Multifunctional enzyme</keyword>
<evidence type="ECO:0000313" key="9">
    <source>
        <dbReference type="EMBL" id="QXT38962.1"/>
    </source>
</evidence>
<dbReference type="InterPro" id="IPR017953">
    <property type="entry name" value="Carbohydrate_kinase_pred_CS"/>
</dbReference>
<feature type="binding site" evidence="5">
    <location>
        <position position="59"/>
    </location>
    <ligand>
        <name>K(+)</name>
        <dbReference type="ChEBI" id="CHEBI:29103"/>
    </ligand>
</feature>
<gene>
    <name evidence="5" type="primary">nnrE</name>
    <name evidence="4" type="synonym">nnrD</name>
    <name evidence="9" type="ORF">KYE46_13625</name>
</gene>
<dbReference type="EMBL" id="CP079194">
    <property type="protein sequence ID" value="QXT38962.1"/>
    <property type="molecule type" value="Genomic_DNA"/>
</dbReference>
<comment type="similarity">
    <text evidence="4">Belongs to the NnrD/CARKD family.</text>
</comment>
<comment type="catalytic activity">
    <reaction evidence="4 6">
        <text>(6S)-NADHX + ADP = AMP + phosphate + NADH + H(+)</text>
        <dbReference type="Rhea" id="RHEA:32223"/>
        <dbReference type="ChEBI" id="CHEBI:15378"/>
        <dbReference type="ChEBI" id="CHEBI:43474"/>
        <dbReference type="ChEBI" id="CHEBI:57945"/>
        <dbReference type="ChEBI" id="CHEBI:64074"/>
        <dbReference type="ChEBI" id="CHEBI:456215"/>
        <dbReference type="ChEBI" id="CHEBI:456216"/>
        <dbReference type="EC" id="4.2.1.136"/>
    </reaction>
</comment>
<keyword evidence="5 6" id="KW-0479">Metal-binding</keyword>
<comment type="catalytic activity">
    <reaction evidence="5 6">
        <text>(6R)-NADPHX = (6S)-NADPHX</text>
        <dbReference type="Rhea" id="RHEA:32227"/>
        <dbReference type="ChEBI" id="CHEBI:64076"/>
        <dbReference type="ChEBI" id="CHEBI:64077"/>
        <dbReference type="EC" id="5.1.99.6"/>
    </reaction>
</comment>
<comment type="subunit">
    <text evidence="4">Homotetramer.</text>
</comment>
<dbReference type="GO" id="GO:0110051">
    <property type="term" value="P:metabolite repair"/>
    <property type="evidence" value="ECO:0007669"/>
    <property type="project" value="TreeGrafter"/>
</dbReference>
<comment type="similarity">
    <text evidence="5">Belongs to the NnrE/AIBP family.</text>
</comment>
<feature type="domain" description="YjeF C-terminal" evidence="7">
    <location>
        <begin position="233"/>
        <end position="514"/>
    </location>
</feature>
<name>A0A8F6YC86_9RHOB</name>
<evidence type="ECO:0000256" key="2">
    <source>
        <dbReference type="ARBA" id="ARBA00022840"/>
    </source>
</evidence>
<keyword evidence="10" id="KW-1185">Reference proteome</keyword>
<dbReference type="RefSeq" id="WP_219001202.1">
    <property type="nucleotide sequence ID" value="NZ_CP079194.1"/>
</dbReference>
<comment type="cofactor">
    <cofactor evidence="4">
        <name>Mg(2+)</name>
        <dbReference type="ChEBI" id="CHEBI:18420"/>
    </cofactor>
</comment>
<dbReference type="EC" id="4.2.1.136" evidence="6"/>
<accession>A0A8F6YC86</accession>
<dbReference type="KEGG" id="gce:KYE46_13625"/>
<keyword evidence="1 4" id="KW-0547">Nucleotide-binding</keyword>
<feature type="binding site" evidence="4">
    <location>
        <position position="268"/>
    </location>
    <ligand>
        <name>(6S)-NADPHX</name>
        <dbReference type="ChEBI" id="CHEBI:64076"/>
    </ligand>
</feature>
<keyword evidence="2 4" id="KW-0067">ATP-binding</keyword>
<dbReference type="NCBIfam" id="TIGR00197">
    <property type="entry name" value="yjeF_nterm"/>
    <property type="match status" value="1"/>
</dbReference>
<evidence type="ECO:0000256" key="3">
    <source>
        <dbReference type="ARBA" id="ARBA00023268"/>
    </source>
</evidence>
<feature type="binding site" evidence="4">
    <location>
        <position position="460"/>
    </location>
    <ligand>
        <name>(6S)-NADPHX</name>
        <dbReference type="ChEBI" id="CHEBI:64076"/>
    </ligand>
</feature>
<dbReference type="GO" id="GO:0046872">
    <property type="term" value="F:metal ion binding"/>
    <property type="evidence" value="ECO:0007669"/>
    <property type="project" value="UniProtKB-KW"/>
</dbReference>
<keyword evidence="5 6" id="KW-0413">Isomerase</keyword>
<dbReference type="Pfam" id="PF03853">
    <property type="entry name" value="YjeF_N"/>
    <property type="match status" value="1"/>
</dbReference>
<comment type="function">
    <text evidence="4">Catalyzes the dehydration of the S-form of NAD(P)HX at the expense of ADP, which is converted to AMP. Together with NAD(P)HX epimerase, which catalyzes the epimerization of the S- and R-forms, the enzyme allows the repair of both epimers of NAD(P)HX, a damaged form of NAD(P)H that is a result of enzymatic or heat-dependent hydration.</text>
</comment>
<feature type="domain" description="YjeF N-terminal" evidence="8">
    <location>
        <begin position="10"/>
        <end position="215"/>
    </location>
</feature>
<evidence type="ECO:0000256" key="5">
    <source>
        <dbReference type="HAMAP-Rule" id="MF_01966"/>
    </source>
</evidence>
<keyword evidence="4 6" id="KW-0521">NADP</keyword>
<evidence type="ECO:0000313" key="10">
    <source>
        <dbReference type="Proteomes" id="UP000825009"/>
    </source>
</evidence>
<dbReference type="AlphaFoldDB" id="A0A8F6YC86"/>
<dbReference type="PROSITE" id="PS51383">
    <property type="entry name" value="YJEF_C_3"/>
    <property type="match status" value="1"/>
</dbReference>
<dbReference type="GO" id="GO:0052856">
    <property type="term" value="F:NAD(P)HX epimerase activity"/>
    <property type="evidence" value="ECO:0007669"/>
    <property type="project" value="UniProtKB-UniRule"/>
</dbReference>
<feature type="binding site" evidence="4">
    <location>
        <begin position="426"/>
        <end position="430"/>
    </location>
    <ligand>
        <name>AMP</name>
        <dbReference type="ChEBI" id="CHEBI:456215"/>
    </ligand>
</feature>
<comment type="catalytic activity">
    <reaction evidence="5 6">
        <text>(6R)-NADHX = (6S)-NADHX</text>
        <dbReference type="Rhea" id="RHEA:32215"/>
        <dbReference type="ChEBI" id="CHEBI:64074"/>
        <dbReference type="ChEBI" id="CHEBI:64075"/>
        <dbReference type="EC" id="5.1.99.6"/>
    </reaction>
</comment>
<evidence type="ECO:0000256" key="4">
    <source>
        <dbReference type="HAMAP-Rule" id="MF_01965"/>
    </source>
</evidence>
<dbReference type="GO" id="GO:0005524">
    <property type="term" value="F:ATP binding"/>
    <property type="evidence" value="ECO:0007669"/>
    <property type="project" value="UniProtKB-KW"/>
</dbReference>
<comment type="cofactor">
    <cofactor evidence="5 6">
        <name>K(+)</name>
        <dbReference type="ChEBI" id="CHEBI:29103"/>
    </cofactor>
    <text evidence="5 6">Binds 1 potassium ion per subunit.</text>
</comment>
<feature type="binding site" evidence="5">
    <location>
        <position position="155"/>
    </location>
    <ligand>
        <name>(6S)-NADPHX</name>
        <dbReference type="ChEBI" id="CHEBI:64076"/>
    </ligand>
</feature>
<evidence type="ECO:0000256" key="6">
    <source>
        <dbReference type="PIRNR" id="PIRNR017184"/>
    </source>
</evidence>
<comment type="function">
    <text evidence="5">Catalyzes the epimerization of the S- and R-forms of NAD(P)HX, a damaged form of NAD(P)H that is a result of enzymatic or heat-dependent hydration. This is a prerequisite for the S-specific NAD(P)H-hydrate dehydratase to allow the repair of both epimers of NAD(P)HX.</text>
</comment>
<feature type="binding site" evidence="4">
    <location>
        <position position="459"/>
    </location>
    <ligand>
        <name>AMP</name>
        <dbReference type="ChEBI" id="CHEBI:456215"/>
    </ligand>
</feature>
<feature type="binding site" evidence="5">
    <location>
        <begin position="126"/>
        <end position="132"/>
    </location>
    <ligand>
        <name>(6S)-NADPHX</name>
        <dbReference type="ChEBI" id="CHEBI:64076"/>
    </ligand>
</feature>
<feature type="binding site" evidence="5">
    <location>
        <begin position="58"/>
        <end position="62"/>
    </location>
    <ligand>
        <name>(6S)-NADPHX</name>
        <dbReference type="ChEBI" id="CHEBI:64076"/>
    </ligand>
</feature>
<dbReference type="GO" id="GO:0052855">
    <property type="term" value="F:ADP-dependent NAD(P)H-hydrate dehydratase activity"/>
    <property type="evidence" value="ECO:0007669"/>
    <property type="project" value="UniProtKB-UniRule"/>
</dbReference>
<dbReference type="PANTHER" id="PTHR12592">
    <property type="entry name" value="ATP-DEPENDENT (S)-NAD(P)H-HYDRATE DEHYDRATASE FAMILY MEMBER"/>
    <property type="match status" value="1"/>
</dbReference>
<dbReference type="HAMAP" id="MF_01965">
    <property type="entry name" value="NADHX_dehydratase"/>
    <property type="match status" value="1"/>
</dbReference>
<feature type="binding site" evidence="5">
    <location>
        <position position="122"/>
    </location>
    <ligand>
        <name>K(+)</name>
        <dbReference type="ChEBI" id="CHEBI:29103"/>
    </ligand>
</feature>
<comment type="catalytic activity">
    <reaction evidence="4 6">
        <text>(6S)-NADPHX + ADP = AMP + phosphate + NADPH + H(+)</text>
        <dbReference type="Rhea" id="RHEA:32235"/>
        <dbReference type="ChEBI" id="CHEBI:15378"/>
        <dbReference type="ChEBI" id="CHEBI:43474"/>
        <dbReference type="ChEBI" id="CHEBI:57783"/>
        <dbReference type="ChEBI" id="CHEBI:64076"/>
        <dbReference type="ChEBI" id="CHEBI:456215"/>
        <dbReference type="ChEBI" id="CHEBI:456216"/>
        <dbReference type="EC" id="4.2.1.136"/>
    </reaction>
</comment>
<dbReference type="Pfam" id="PF01256">
    <property type="entry name" value="Carb_kinase"/>
    <property type="match status" value="1"/>
</dbReference>
<evidence type="ECO:0000259" key="8">
    <source>
        <dbReference type="PROSITE" id="PS51385"/>
    </source>
</evidence>
<dbReference type="CDD" id="cd01171">
    <property type="entry name" value="YXKO-related"/>
    <property type="match status" value="1"/>
</dbReference>
<keyword evidence="5 6" id="KW-0630">Potassium</keyword>
<dbReference type="PROSITE" id="PS51385">
    <property type="entry name" value="YJEF_N"/>
    <property type="match status" value="1"/>
</dbReference>
<comment type="similarity">
    <text evidence="6">In the N-terminal section; belongs to the NnrE/AIBP family.</text>
</comment>
<dbReference type="InterPro" id="IPR030677">
    <property type="entry name" value="Nnr"/>
</dbReference>
<reference evidence="9 10" key="1">
    <citation type="submission" date="2021-07" db="EMBL/GenBank/DDBJ databases">
        <title>A novel Jannaschia species isolated from marine dinoflagellate Ceratoperidinium margalefii.</title>
        <authorList>
            <person name="Jiang Y."/>
            <person name="Li Z."/>
        </authorList>
    </citation>
    <scope>NUCLEOTIDE SEQUENCE [LARGE SCALE GENOMIC DNA]</scope>
    <source>
        <strain evidence="9 10">J12C1-MA-4</strain>
    </source>
</reference>
<comment type="caution">
    <text evidence="4">Lacks conserved residue(s) required for the propagation of feature annotation.</text>
</comment>
<dbReference type="GO" id="GO:0046496">
    <property type="term" value="P:nicotinamide nucleotide metabolic process"/>
    <property type="evidence" value="ECO:0007669"/>
    <property type="project" value="UniProtKB-UniRule"/>
</dbReference>
<comment type="function">
    <text evidence="6">Bifunctional enzyme that catalyzes the epimerization of the S- and R-forms of NAD(P)HX and the dehydration of the S-form of NAD(P)HX at the expense of ADP, which is converted to AMP. This allows the repair of both epimers of NAD(P)HX, a damaged form of NAD(P)H that is a result of enzymatic or heat-dependent hydration.</text>
</comment>
<dbReference type="HAMAP" id="MF_01966">
    <property type="entry name" value="NADHX_epimerase"/>
    <property type="match status" value="1"/>
</dbReference>
<organism evidence="9 10">
    <name type="scientific">Gymnodinialimonas ceratoperidinii</name>
    <dbReference type="NCBI Taxonomy" id="2856823"/>
    <lineage>
        <taxon>Bacteria</taxon>
        <taxon>Pseudomonadati</taxon>
        <taxon>Pseudomonadota</taxon>
        <taxon>Alphaproteobacteria</taxon>
        <taxon>Rhodobacterales</taxon>
        <taxon>Paracoccaceae</taxon>
        <taxon>Gymnodinialimonas</taxon>
    </lineage>
</organism>
<proteinExistence type="inferred from homology"/>
<keyword evidence="4 6" id="KW-0456">Lyase</keyword>
<keyword evidence="4 6" id="KW-0520">NAD</keyword>
<evidence type="ECO:0000256" key="1">
    <source>
        <dbReference type="ARBA" id="ARBA00022741"/>
    </source>
</evidence>
<protein>
    <recommendedName>
        <fullName evidence="6">Bifunctional NAD(P)H-hydrate repair enzyme</fullName>
    </recommendedName>
    <alternativeName>
        <fullName evidence="6">Nicotinamide nucleotide repair protein</fullName>
    </alternativeName>
    <domain>
        <recommendedName>
            <fullName evidence="6">ADP-dependent (S)-NAD(P)H-hydrate dehydratase</fullName>
            <ecNumber evidence="6">4.2.1.136</ecNumber>
        </recommendedName>
        <alternativeName>
            <fullName evidence="6">ADP-dependent NAD(P)HX dehydratase</fullName>
        </alternativeName>
    </domain>
    <domain>
        <recommendedName>
            <fullName evidence="6">NAD(P)H-hydrate epimerase</fullName>
            <ecNumber evidence="6">5.1.99.6</ecNumber>
        </recommendedName>
    </domain>
</protein>
<comment type="similarity">
    <text evidence="6">In the C-terminal section; belongs to the NnrD/CARKD family.</text>
</comment>
<dbReference type="Proteomes" id="UP000825009">
    <property type="component" value="Chromosome"/>
</dbReference>
<dbReference type="PIRSF" id="PIRSF017184">
    <property type="entry name" value="Nnr"/>
    <property type="match status" value="1"/>
</dbReference>
<dbReference type="NCBIfam" id="TIGR00196">
    <property type="entry name" value="yjeF_cterm"/>
    <property type="match status" value="1"/>
</dbReference>
<dbReference type="InterPro" id="IPR004443">
    <property type="entry name" value="YjeF_N_dom"/>
</dbReference>
<dbReference type="PANTHER" id="PTHR12592:SF0">
    <property type="entry name" value="ATP-DEPENDENT (S)-NAD(P)H-HYDRATE DEHYDRATASE"/>
    <property type="match status" value="1"/>
</dbReference>
<feature type="binding site" evidence="4">
    <location>
        <position position="386"/>
    </location>
    <ligand>
        <name>(6S)-NADPHX</name>
        <dbReference type="ChEBI" id="CHEBI:64076"/>
    </ligand>
</feature>
<dbReference type="PROSITE" id="PS01050">
    <property type="entry name" value="YJEF_C_2"/>
    <property type="match status" value="1"/>
</dbReference>
<sequence>MTEVVTAAQMRGIESAAIEAGAVTGAALMERAGAGVVAAILRQWPEAQSATILCGPGNNGGDGYVIARLLAERWWDVRVLGMGDAEAMPPDARANRAAWQGEVAPLTRANLEAATDTDIVVDAIFGTGLTRAPAGEVLSVLKALGDCAAPLVAVDAPSGLCLDRGIPLAREGSVPKCDLTVTFEVPKIGHFIADGPACCGALEVVDLGLSHWRGKLGADTTRLIDAVPMVPPTEGTPHILPNFRKKTGHKYDNGHALVVSGGPSKTGAARLAARAALRIGAGLVTVASPPTALAENAMQLTAIMTRRCGGAAGLSEILEDARFTALCLGPSLGVGEQTRAMVRAALGPRFVVLDADALTSFEEDPSELFEAIAAVGEPERVILTPHGGEFGRLFPDENAALDAGDISKLDAVREAAQRSGAVVLLKGADTVIASPDGRSSIHAAHCARSVPWLATAGAGDVLAGLIAGLAARSDDLHRAAADATWLHVEAARAFGPGLIAEDLPEMVPRVLRDMGV</sequence>
<evidence type="ECO:0000259" key="7">
    <source>
        <dbReference type="PROSITE" id="PS51383"/>
    </source>
</evidence>
<dbReference type="InterPro" id="IPR000631">
    <property type="entry name" value="CARKD"/>
</dbReference>
<feature type="binding site" evidence="5">
    <location>
        <position position="158"/>
    </location>
    <ligand>
        <name>K(+)</name>
        <dbReference type="ChEBI" id="CHEBI:29103"/>
    </ligand>
</feature>
<dbReference type="EC" id="5.1.99.6" evidence="6"/>